<proteinExistence type="predicted"/>
<name>A0A3N0XE92_ANAGA</name>
<reference evidence="2 3" key="1">
    <citation type="submission" date="2018-10" db="EMBL/GenBank/DDBJ databases">
        <title>Genome assembly for a Yunnan-Guizhou Plateau 3E fish, Anabarilius grahami (Regan), and its evolutionary and genetic applications.</title>
        <authorList>
            <person name="Jiang W."/>
        </authorList>
    </citation>
    <scope>NUCLEOTIDE SEQUENCE [LARGE SCALE GENOMIC DNA]</scope>
    <source>
        <strain evidence="2">AG-KIZ</strain>
        <tissue evidence="2">Muscle</tissue>
    </source>
</reference>
<evidence type="ECO:0000256" key="1">
    <source>
        <dbReference type="SAM" id="MobiDB-lite"/>
    </source>
</evidence>
<protein>
    <submittedName>
        <fullName evidence="2">Uncharacterized protein</fullName>
    </submittedName>
</protein>
<sequence>MLVLILLAGDIHLNPGPTTFEYHTSLVEVISGSGDTAQMTPPLITPVPHVAELEGMLALSQELPEQCYAGKRSVLEPRVRMRPRRKLSSGQDSETVKSSIDRECNPEKTAATISKGSEQHGRNGAGVGKLTIIVNCCIYQHKVVTFTQFPVPCPEQPGKICSLHPIHECTFRENIQPWWSDFGGGKS</sequence>
<gene>
    <name evidence="2" type="ORF">DPX16_20212</name>
</gene>
<comment type="caution">
    <text evidence="2">The sequence shown here is derived from an EMBL/GenBank/DDBJ whole genome shotgun (WGS) entry which is preliminary data.</text>
</comment>
<dbReference type="AlphaFoldDB" id="A0A3N0XE92"/>
<feature type="compositionally biased region" description="Polar residues" evidence="1">
    <location>
        <begin position="88"/>
        <end position="98"/>
    </location>
</feature>
<keyword evidence="3" id="KW-1185">Reference proteome</keyword>
<accession>A0A3N0XE92</accession>
<evidence type="ECO:0000313" key="2">
    <source>
        <dbReference type="EMBL" id="ROI15674.1"/>
    </source>
</evidence>
<organism evidence="2 3">
    <name type="scientific">Anabarilius grahami</name>
    <name type="common">Kanglang fish</name>
    <name type="synonym">Barilius grahami</name>
    <dbReference type="NCBI Taxonomy" id="495550"/>
    <lineage>
        <taxon>Eukaryota</taxon>
        <taxon>Metazoa</taxon>
        <taxon>Chordata</taxon>
        <taxon>Craniata</taxon>
        <taxon>Vertebrata</taxon>
        <taxon>Euteleostomi</taxon>
        <taxon>Actinopterygii</taxon>
        <taxon>Neopterygii</taxon>
        <taxon>Teleostei</taxon>
        <taxon>Ostariophysi</taxon>
        <taxon>Cypriniformes</taxon>
        <taxon>Xenocyprididae</taxon>
        <taxon>Xenocypridinae</taxon>
        <taxon>Xenocypridinae incertae sedis</taxon>
        <taxon>Anabarilius</taxon>
    </lineage>
</organism>
<dbReference type="EMBL" id="RJVU01079141">
    <property type="protein sequence ID" value="ROI15674.1"/>
    <property type="molecule type" value="Genomic_DNA"/>
</dbReference>
<dbReference type="Proteomes" id="UP000281406">
    <property type="component" value="Unassembled WGS sequence"/>
</dbReference>
<feature type="region of interest" description="Disordered" evidence="1">
    <location>
        <begin position="79"/>
        <end position="101"/>
    </location>
</feature>
<evidence type="ECO:0000313" key="3">
    <source>
        <dbReference type="Proteomes" id="UP000281406"/>
    </source>
</evidence>